<dbReference type="STRING" id="624147.SAMN04487970_101161"/>
<sequence length="427" mass="43392">MITKRFLLQQYGTTVRTEITAGVVSFVTVVYIVAVNASILADAGIPYEAGVIATALAACFGSLLVGLWANSPLIIVPGMGINALFSYTVVQGMRLPWPEALAAVFVSGLIVSALAFTPLIKQLAATIPDSLKHAIGAGVGLFLAFIGLQKGGIVVPGSSSIVALGDFGSAHTLLTLATLAVTLALYVRGVPGNLLIGIAAGTGLAAITGQLAWESAGTGLSLAAYGSVFGAMSFSGLPSIVFWTAVFSFALVVLFESIGLIDAQLRLIGQPEKATRSLQAGAISVAASGVLGTSPTVTAVESAAGISSGGRTGLTAVTAGVLFACAVPLGPVMRLIPDSAIAPVLILIGGLMLQGVKDIPFDDLSEWLPAFLIVAGIPLTSSIVDGMGLGFVAFPILKLAAGKRREISPVFVTIAALFVLNFALPFI</sequence>
<feature type="transmembrane region" description="Helical" evidence="7">
    <location>
        <begin position="409"/>
        <end position="426"/>
    </location>
</feature>
<dbReference type="InterPro" id="IPR006043">
    <property type="entry name" value="NCS2"/>
</dbReference>
<dbReference type="GO" id="GO:0005345">
    <property type="term" value="F:purine nucleobase transmembrane transporter activity"/>
    <property type="evidence" value="ECO:0007669"/>
    <property type="project" value="TreeGrafter"/>
</dbReference>
<evidence type="ECO:0000256" key="3">
    <source>
        <dbReference type="ARBA" id="ARBA00022448"/>
    </source>
</evidence>
<evidence type="ECO:0000313" key="9">
    <source>
        <dbReference type="Proteomes" id="UP000198601"/>
    </source>
</evidence>
<dbReference type="GO" id="GO:0005886">
    <property type="term" value="C:plasma membrane"/>
    <property type="evidence" value="ECO:0007669"/>
    <property type="project" value="TreeGrafter"/>
</dbReference>
<gene>
    <name evidence="8" type="ORF">SAMN04487970_101161</name>
</gene>
<dbReference type="PANTHER" id="PTHR43337">
    <property type="entry name" value="XANTHINE/URACIL PERMEASE C887.17-RELATED"/>
    <property type="match status" value="1"/>
</dbReference>
<evidence type="ECO:0000256" key="6">
    <source>
        <dbReference type="ARBA" id="ARBA00023136"/>
    </source>
</evidence>
<accession>A0A1G4R2Q3</accession>
<keyword evidence="3" id="KW-0813">Transport</keyword>
<feature type="transmembrane region" description="Helical" evidence="7">
    <location>
        <begin position="131"/>
        <end position="148"/>
    </location>
</feature>
<feature type="transmembrane region" description="Helical" evidence="7">
    <location>
        <begin position="312"/>
        <end position="332"/>
    </location>
</feature>
<evidence type="ECO:0000256" key="4">
    <source>
        <dbReference type="ARBA" id="ARBA00022692"/>
    </source>
</evidence>
<dbReference type="Pfam" id="PF00860">
    <property type="entry name" value="Xan_ur_permease"/>
    <property type="match status" value="1"/>
</dbReference>
<feature type="transmembrane region" description="Helical" evidence="7">
    <location>
        <begin position="339"/>
        <end position="356"/>
    </location>
</feature>
<feature type="transmembrane region" description="Helical" evidence="7">
    <location>
        <begin position="100"/>
        <end position="119"/>
    </location>
</feature>
<feature type="transmembrane region" description="Helical" evidence="7">
    <location>
        <begin position="194"/>
        <end position="213"/>
    </location>
</feature>
<dbReference type="InterPro" id="IPR045018">
    <property type="entry name" value="Azg-like"/>
</dbReference>
<evidence type="ECO:0000256" key="1">
    <source>
        <dbReference type="ARBA" id="ARBA00004141"/>
    </source>
</evidence>
<feature type="transmembrane region" description="Helical" evidence="7">
    <location>
        <begin position="368"/>
        <end position="397"/>
    </location>
</feature>
<feature type="transmembrane region" description="Helical" evidence="7">
    <location>
        <begin position="21"/>
        <end position="41"/>
    </location>
</feature>
<dbReference type="PANTHER" id="PTHR43337:SF2">
    <property type="entry name" value="XANTHINE_URACIL PERMEASE"/>
    <property type="match status" value="1"/>
</dbReference>
<comment type="subcellular location">
    <subcellularLocation>
        <location evidence="1">Membrane</location>
        <topology evidence="1">Multi-pass membrane protein</topology>
    </subcellularLocation>
</comment>
<dbReference type="EMBL" id="FMTT01000011">
    <property type="protein sequence ID" value="SCW50937.1"/>
    <property type="molecule type" value="Genomic_DNA"/>
</dbReference>
<name>A0A1G4R2Q3_9BACL</name>
<organism evidence="8 9">
    <name type="scientific">Paenibacillus tianmuensis</name>
    <dbReference type="NCBI Taxonomy" id="624147"/>
    <lineage>
        <taxon>Bacteria</taxon>
        <taxon>Bacillati</taxon>
        <taxon>Bacillota</taxon>
        <taxon>Bacilli</taxon>
        <taxon>Bacillales</taxon>
        <taxon>Paenibacillaceae</taxon>
        <taxon>Paenibacillus</taxon>
    </lineage>
</organism>
<feature type="transmembrane region" description="Helical" evidence="7">
    <location>
        <begin position="282"/>
        <end position="300"/>
    </location>
</feature>
<dbReference type="RefSeq" id="WP_090670355.1">
    <property type="nucleotide sequence ID" value="NZ_FMTT01000011.1"/>
</dbReference>
<keyword evidence="9" id="KW-1185">Reference proteome</keyword>
<dbReference type="OrthoDB" id="9808458at2"/>
<reference evidence="9" key="1">
    <citation type="submission" date="2016-10" db="EMBL/GenBank/DDBJ databases">
        <authorList>
            <person name="Varghese N."/>
            <person name="Submissions S."/>
        </authorList>
    </citation>
    <scope>NUCLEOTIDE SEQUENCE [LARGE SCALE GENOMIC DNA]</scope>
    <source>
        <strain evidence="9">CGMCC 1.8946</strain>
    </source>
</reference>
<evidence type="ECO:0000256" key="2">
    <source>
        <dbReference type="ARBA" id="ARBA00005697"/>
    </source>
</evidence>
<feature type="transmembrane region" description="Helical" evidence="7">
    <location>
        <begin position="168"/>
        <end position="187"/>
    </location>
</feature>
<protein>
    <submittedName>
        <fullName evidence="8">Putative MFS transporter, AGZA family, xanthine/uracil permease</fullName>
    </submittedName>
</protein>
<evidence type="ECO:0000256" key="5">
    <source>
        <dbReference type="ARBA" id="ARBA00022989"/>
    </source>
</evidence>
<keyword evidence="4 7" id="KW-0812">Transmembrane</keyword>
<evidence type="ECO:0000313" key="8">
    <source>
        <dbReference type="EMBL" id="SCW50937.1"/>
    </source>
</evidence>
<evidence type="ECO:0000256" key="7">
    <source>
        <dbReference type="SAM" id="Phobius"/>
    </source>
</evidence>
<feature type="transmembrane region" description="Helical" evidence="7">
    <location>
        <begin position="240"/>
        <end position="261"/>
    </location>
</feature>
<dbReference type="Proteomes" id="UP000198601">
    <property type="component" value="Unassembled WGS sequence"/>
</dbReference>
<proteinExistence type="inferred from homology"/>
<keyword evidence="6 7" id="KW-0472">Membrane</keyword>
<feature type="transmembrane region" description="Helical" evidence="7">
    <location>
        <begin position="47"/>
        <end position="67"/>
    </location>
</feature>
<feature type="transmembrane region" description="Helical" evidence="7">
    <location>
        <begin position="74"/>
        <end position="94"/>
    </location>
</feature>
<keyword evidence="5 7" id="KW-1133">Transmembrane helix</keyword>
<dbReference type="AlphaFoldDB" id="A0A1G4R2Q3"/>
<comment type="similarity">
    <text evidence="2">Belongs to the nucleobase:cation symporter-2 (NCS2) (TC 2.A.40) family. Azg-like subfamily.</text>
</comment>